<proteinExistence type="predicted"/>
<keyword evidence="3" id="KW-1185">Reference proteome</keyword>
<dbReference type="RefSeq" id="WP_101358510.1">
    <property type="nucleotide sequence ID" value="NZ_NKXO01000017.1"/>
</dbReference>
<evidence type="ECO:0000313" key="2">
    <source>
        <dbReference type="EMBL" id="PKQ69676.1"/>
    </source>
</evidence>
<evidence type="ECO:0000256" key="1">
    <source>
        <dbReference type="SAM" id="MobiDB-lite"/>
    </source>
</evidence>
<dbReference type="NCBIfam" id="TIGR03519">
    <property type="entry name" value="T9SS_PorP_fam"/>
    <property type="match status" value="1"/>
</dbReference>
<dbReference type="Pfam" id="PF11751">
    <property type="entry name" value="PorP_SprF"/>
    <property type="match status" value="1"/>
</dbReference>
<feature type="compositionally biased region" description="Basic and acidic residues" evidence="1">
    <location>
        <begin position="354"/>
        <end position="365"/>
    </location>
</feature>
<organism evidence="2 3">
    <name type="scientific">Raineya orbicola</name>
    <dbReference type="NCBI Taxonomy" id="2016530"/>
    <lineage>
        <taxon>Bacteria</taxon>
        <taxon>Pseudomonadati</taxon>
        <taxon>Bacteroidota</taxon>
        <taxon>Cytophagia</taxon>
        <taxon>Cytophagales</taxon>
        <taxon>Raineyaceae</taxon>
        <taxon>Raineya</taxon>
    </lineage>
</organism>
<dbReference type="EMBL" id="NKXO01000017">
    <property type="protein sequence ID" value="PKQ69676.1"/>
    <property type="molecule type" value="Genomic_DNA"/>
</dbReference>
<dbReference type="InterPro" id="IPR019861">
    <property type="entry name" value="PorP/SprF_Bacteroidetes"/>
</dbReference>
<dbReference type="Proteomes" id="UP000233387">
    <property type="component" value="Unassembled WGS sequence"/>
</dbReference>
<gene>
    <name evidence="2" type="ORF">Rain11_1239</name>
</gene>
<accession>A0A2N3IH84</accession>
<comment type="caution">
    <text evidence="2">The sequence shown here is derived from an EMBL/GenBank/DDBJ whole genome shotgun (WGS) entry which is preliminary data.</text>
</comment>
<name>A0A2N3IH84_9BACT</name>
<evidence type="ECO:0000313" key="3">
    <source>
        <dbReference type="Proteomes" id="UP000233387"/>
    </source>
</evidence>
<feature type="region of interest" description="Disordered" evidence="1">
    <location>
        <begin position="328"/>
        <end position="365"/>
    </location>
</feature>
<dbReference type="OrthoDB" id="1186563at2"/>
<protein>
    <submittedName>
        <fullName evidence="2">Bacteroidetes-specific putative membrane protein</fullName>
    </submittedName>
</protein>
<reference evidence="2 3" key="1">
    <citation type="submission" date="2017-06" db="EMBL/GenBank/DDBJ databases">
        <title>Raineya orbicola gen. nov., sp. nov. a slightly thermophilic bacterium of the phylum Bacteroidetes and the description of Raineyaceae fam. nov.</title>
        <authorList>
            <person name="Albuquerque L."/>
            <person name="Polonia A.R.M."/>
            <person name="Barroso C."/>
            <person name="Froufe H.J.C."/>
            <person name="Lage O."/>
            <person name="Lobo-Da-Cunha A."/>
            <person name="Egas C."/>
            <person name="Da Costa M.S."/>
        </authorList>
    </citation>
    <scope>NUCLEOTIDE SEQUENCE [LARGE SCALE GENOMIC DNA]</scope>
    <source>
        <strain evidence="2 3">SPSPC-11</strain>
    </source>
</reference>
<dbReference type="AlphaFoldDB" id="A0A2N3IH84"/>
<sequence length="511" mass="58713">MKLKFSLSFFLLSIILFPFLAKGQNALFSQYYEPTPLLQNPAWAAARQEIWASLNFRRQQIGIGQGISTSAFQFVFPLVDASNYQAGGFGLLALNERAGKGGLLQTNAILANLAYRVNFTEYDHLAFSLQGGYFFRRLNANLLTTESQYTINGFDASLPLNEPLSDFRSDFPAVNAGLLWYGEDDEKLLYYVGVAGYTLNRPNTTWFAEVSRIPLLWNITGEFFLAEKDNWTFHSTARYMEQSSRRNLSLGALARYNAKERNEQKYRLGAGLWYNTNKALVASLDFWQKNYQFSFSYDFALGNRNIAGQTLSAFEISLLWRNPFERNQKSKTKKQKIEKKDTGKPPISQIDKPNPTEKPQDTLNKDSQIRLDTAQKMTKQAGEANRVEQKGGLKVIIREPIEISAKKSKSRLSPLEKQMFKPVFPDKDGFLEIDKAKIYQIAQILEKNEDFKIKIVIFANREYSETEFLKIQADDLKEKLILQGIAPERIIRQNIVRKNEKNRLEWVILQK</sequence>